<evidence type="ECO:0000256" key="2">
    <source>
        <dbReference type="ARBA" id="ARBA00023242"/>
    </source>
</evidence>
<dbReference type="InterPro" id="IPR018287">
    <property type="entry name" value="Hap4_TF_heteromerisation"/>
</dbReference>
<dbReference type="PANTHER" id="PTHR40621">
    <property type="entry name" value="TRANSCRIPTION FACTOR KAPC-RELATED"/>
    <property type="match status" value="1"/>
</dbReference>
<evidence type="ECO:0000256" key="1">
    <source>
        <dbReference type="ARBA" id="ARBA00004123"/>
    </source>
</evidence>
<dbReference type="InterPro" id="IPR004827">
    <property type="entry name" value="bZIP"/>
</dbReference>
<dbReference type="Pfam" id="PF10297">
    <property type="entry name" value="Hap4_Hap_bind"/>
    <property type="match status" value="1"/>
</dbReference>
<feature type="region of interest" description="Disordered" evidence="4">
    <location>
        <begin position="135"/>
        <end position="196"/>
    </location>
</feature>
<sequence>MSVSLPQPSGSAKIYATASKEWVIPPKLKPGRKPKAVPQDDLDFIENARKKSQNRSAQRAFRERRQTQLSELQARIKQYEQGEIERSVTLQALGIRLKAENDALKEQNIKLKEENDQLNARLDSCTCTRSAAVSSSSATGSTPLQRGIKRARPESPPSSAISLKRLRIADSPPHTHGSSLDTPSNDSTSPITENGNSGHEVCATQYSCGMCTSSMDCICRQLGIETPIADPEADHENNNHLSILDNLPPYQPAVPLRRISKLGLDTTMAIATSITEIDGTPSGCSGDPKNCSACQDSAFGRAFCSALGNSVCMLNPCPTCQANTESTSKDPNDMDVDETNMPLTVNPSLTQCCGDPAHCKGGACTPSQPSRSSSKSTRKSAASSRERVTRRGRPRIAPFTVKTVDGDTVPCDVVWKALEAHPNAHLANPAAGPSHLANLNLLADVVARRSYCTLAPGEPTPEPEDFPRRTRSRPHARSRDHSSFSSVAGQEDTKVNVRQADARVEIAYEEESIDTEMQSRLMVPREVLQGHQRITAVPKEGMRDAIALLDQQFGCS</sequence>
<dbReference type="GO" id="GO:0090575">
    <property type="term" value="C:RNA polymerase II transcription regulator complex"/>
    <property type="evidence" value="ECO:0007669"/>
    <property type="project" value="TreeGrafter"/>
</dbReference>
<evidence type="ECO:0000313" key="6">
    <source>
        <dbReference type="EMBL" id="KIM34399.1"/>
    </source>
</evidence>
<proteinExistence type="predicted"/>
<feature type="compositionally biased region" description="Polar residues" evidence="4">
    <location>
        <begin position="176"/>
        <end position="196"/>
    </location>
</feature>
<dbReference type="EMBL" id="KN824277">
    <property type="protein sequence ID" value="KIM34399.1"/>
    <property type="molecule type" value="Genomic_DNA"/>
</dbReference>
<dbReference type="InterPro" id="IPR050936">
    <property type="entry name" value="AP-1-like"/>
</dbReference>
<dbReference type="PROSITE" id="PS00036">
    <property type="entry name" value="BZIP_BASIC"/>
    <property type="match status" value="1"/>
</dbReference>
<dbReference type="HOGENOM" id="CLU_019790_0_0_1"/>
<organism evidence="6 7">
    <name type="scientific">Serendipita vermifera MAFF 305830</name>
    <dbReference type="NCBI Taxonomy" id="933852"/>
    <lineage>
        <taxon>Eukaryota</taxon>
        <taxon>Fungi</taxon>
        <taxon>Dikarya</taxon>
        <taxon>Basidiomycota</taxon>
        <taxon>Agaricomycotina</taxon>
        <taxon>Agaricomycetes</taxon>
        <taxon>Sebacinales</taxon>
        <taxon>Serendipitaceae</taxon>
        <taxon>Serendipita</taxon>
    </lineage>
</organism>
<dbReference type="PANTHER" id="PTHR40621:SF7">
    <property type="entry name" value="BZIP DOMAIN-CONTAINING PROTEIN"/>
    <property type="match status" value="1"/>
</dbReference>
<dbReference type="SUPFAM" id="SSF57959">
    <property type="entry name" value="Leucine zipper domain"/>
    <property type="match status" value="1"/>
</dbReference>
<comment type="subcellular location">
    <subcellularLocation>
        <location evidence="1">Nucleus</location>
    </subcellularLocation>
</comment>
<dbReference type="GO" id="GO:0001228">
    <property type="term" value="F:DNA-binding transcription activator activity, RNA polymerase II-specific"/>
    <property type="evidence" value="ECO:0007669"/>
    <property type="project" value="TreeGrafter"/>
</dbReference>
<evidence type="ECO:0000256" key="3">
    <source>
        <dbReference type="SAM" id="Coils"/>
    </source>
</evidence>
<accession>A0A0C3BQM4</accession>
<protein>
    <recommendedName>
        <fullName evidence="5">BZIP domain-containing protein</fullName>
    </recommendedName>
</protein>
<keyword evidence="2" id="KW-0539">Nucleus</keyword>
<dbReference type="Gene3D" id="1.20.5.170">
    <property type="match status" value="1"/>
</dbReference>
<dbReference type="OrthoDB" id="5374328at2759"/>
<feature type="region of interest" description="Disordered" evidence="4">
    <location>
        <begin position="364"/>
        <end position="394"/>
    </location>
</feature>
<dbReference type="STRING" id="933852.A0A0C3BQM4"/>
<keyword evidence="3" id="KW-0175">Coiled coil</keyword>
<evidence type="ECO:0000256" key="4">
    <source>
        <dbReference type="SAM" id="MobiDB-lite"/>
    </source>
</evidence>
<dbReference type="SMART" id="SM00338">
    <property type="entry name" value="BRLZ"/>
    <property type="match status" value="1"/>
</dbReference>
<evidence type="ECO:0000259" key="5">
    <source>
        <dbReference type="PROSITE" id="PS00036"/>
    </source>
</evidence>
<dbReference type="GO" id="GO:0000976">
    <property type="term" value="F:transcription cis-regulatory region binding"/>
    <property type="evidence" value="ECO:0007669"/>
    <property type="project" value="InterPro"/>
</dbReference>
<feature type="domain" description="BZIP" evidence="5">
    <location>
        <begin position="49"/>
        <end position="64"/>
    </location>
</feature>
<dbReference type="InterPro" id="IPR046347">
    <property type="entry name" value="bZIP_sf"/>
</dbReference>
<reference evidence="6 7" key="1">
    <citation type="submission" date="2014-04" db="EMBL/GenBank/DDBJ databases">
        <authorList>
            <consortium name="DOE Joint Genome Institute"/>
            <person name="Kuo A."/>
            <person name="Zuccaro A."/>
            <person name="Kohler A."/>
            <person name="Nagy L.G."/>
            <person name="Floudas D."/>
            <person name="Copeland A."/>
            <person name="Barry K.W."/>
            <person name="Cichocki N."/>
            <person name="Veneault-Fourrey C."/>
            <person name="LaButti K."/>
            <person name="Lindquist E.A."/>
            <person name="Lipzen A."/>
            <person name="Lundell T."/>
            <person name="Morin E."/>
            <person name="Murat C."/>
            <person name="Sun H."/>
            <person name="Tunlid A."/>
            <person name="Henrissat B."/>
            <person name="Grigoriev I.V."/>
            <person name="Hibbett D.S."/>
            <person name="Martin F."/>
            <person name="Nordberg H.P."/>
            <person name="Cantor M.N."/>
            <person name="Hua S.X."/>
        </authorList>
    </citation>
    <scope>NUCLEOTIDE SEQUENCE [LARGE SCALE GENOMIC DNA]</scope>
    <source>
        <strain evidence="6 7">MAFF 305830</strain>
    </source>
</reference>
<feature type="region of interest" description="Disordered" evidence="4">
    <location>
        <begin position="454"/>
        <end position="495"/>
    </location>
</feature>
<keyword evidence="7" id="KW-1185">Reference proteome</keyword>
<dbReference type="Proteomes" id="UP000054097">
    <property type="component" value="Unassembled WGS sequence"/>
</dbReference>
<gene>
    <name evidence="6" type="ORF">M408DRAFT_13908</name>
</gene>
<dbReference type="CDD" id="cd14688">
    <property type="entry name" value="bZIP_YAP"/>
    <property type="match status" value="1"/>
</dbReference>
<evidence type="ECO:0000313" key="7">
    <source>
        <dbReference type="Proteomes" id="UP000054097"/>
    </source>
</evidence>
<feature type="coiled-coil region" evidence="3">
    <location>
        <begin position="62"/>
        <end position="128"/>
    </location>
</feature>
<name>A0A0C3BQM4_SERVB</name>
<dbReference type="AlphaFoldDB" id="A0A0C3BQM4"/>
<feature type="compositionally biased region" description="Low complexity" evidence="4">
    <location>
        <begin position="365"/>
        <end position="383"/>
    </location>
</feature>
<reference evidence="7" key="2">
    <citation type="submission" date="2015-01" db="EMBL/GenBank/DDBJ databases">
        <title>Evolutionary Origins and Diversification of the Mycorrhizal Mutualists.</title>
        <authorList>
            <consortium name="DOE Joint Genome Institute"/>
            <consortium name="Mycorrhizal Genomics Consortium"/>
            <person name="Kohler A."/>
            <person name="Kuo A."/>
            <person name="Nagy L.G."/>
            <person name="Floudas D."/>
            <person name="Copeland A."/>
            <person name="Barry K.W."/>
            <person name="Cichocki N."/>
            <person name="Veneault-Fourrey C."/>
            <person name="LaButti K."/>
            <person name="Lindquist E.A."/>
            <person name="Lipzen A."/>
            <person name="Lundell T."/>
            <person name="Morin E."/>
            <person name="Murat C."/>
            <person name="Riley R."/>
            <person name="Ohm R."/>
            <person name="Sun H."/>
            <person name="Tunlid A."/>
            <person name="Henrissat B."/>
            <person name="Grigoriev I.V."/>
            <person name="Hibbett D.S."/>
            <person name="Martin F."/>
        </authorList>
    </citation>
    <scope>NUCLEOTIDE SEQUENCE [LARGE SCALE GENOMIC DNA]</scope>
    <source>
        <strain evidence="7">MAFF 305830</strain>
    </source>
</reference>